<sequence>MQRDQSPHRLKLGLIARRMRNGTRKTQVPPCNGRRKVVLCRRRSKTRKLERTNRKMKAKIEQIKGDMAEIDAQQKCIAEGQKKVKKKFEEVEYECKKLRMEAKLIWQQSAGTQLRLNLLFQILKAREANDVARDAYLTLSLRQLMGTKE</sequence>
<dbReference type="PANTHER" id="PTHR48248:SF5">
    <property type="entry name" value="UVR DOMAIN-CONTAINING PROTEIN"/>
    <property type="match status" value="1"/>
</dbReference>
<accession>A0A1Q3BCH0</accession>
<proteinExistence type="predicted"/>
<dbReference type="AlphaFoldDB" id="A0A1Q3BCH0"/>
<comment type="caution">
    <text evidence="2">The sequence shown here is derived from an EMBL/GenBank/DDBJ whole genome shotgun (WGS) entry which is preliminary data.</text>
</comment>
<feature type="coiled-coil region" evidence="1">
    <location>
        <begin position="46"/>
        <end position="101"/>
    </location>
</feature>
<dbReference type="InParanoid" id="A0A1Q3BCH0"/>
<gene>
    <name evidence="2" type="ORF">CFOL_v3_09110</name>
</gene>
<dbReference type="EMBL" id="BDDD01000424">
    <property type="protein sequence ID" value="GAV65595.1"/>
    <property type="molecule type" value="Genomic_DNA"/>
</dbReference>
<reference evidence="3" key="1">
    <citation type="submission" date="2016-04" db="EMBL/GenBank/DDBJ databases">
        <title>Cephalotus genome sequencing.</title>
        <authorList>
            <person name="Fukushima K."/>
            <person name="Hasebe M."/>
            <person name="Fang X."/>
        </authorList>
    </citation>
    <scope>NUCLEOTIDE SEQUENCE [LARGE SCALE GENOMIC DNA]</scope>
    <source>
        <strain evidence="3">cv. St1</strain>
    </source>
</reference>
<evidence type="ECO:0000313" key="2">
    <source>
        <dbReference type="EMBL" id="GAV65595.1"/>
    </source>
</evidence>
<evidence type="ECO:0000313" key="3">
    <source>
        <dbReference type="Proteomes" id="UP000187406"/>
    </source>
</evidence>
<evidence type="ECO:0000256" key="1">
    <source>
        <dbReference type="SAM" id="Coils"/>
    </source>
</evidence>
<keyword evidence="1" id="KW-0175">Coiled coil</keyword>
<organism evidence="2 3">
    <name type="scientific">Cephalotus follicularis</name>
    <name type="common">Albany pitcher plant</name>
    <dbReference type="NCBI Taxonomy" id="3775"/>
    <lineage>
        <taxon>Eukaryota</taxon>
        <taxon>Viridiplantae</taxon>
        <taxon>Streptophyta</taxon>
        <taxon>Embryophyta</taxon>
        <taxon>Tracheophyta</taxon>
        <taxon>Spermatophyta</taxon>
        <taxon>Magnoliopsida</taxon>
        <taxon>eudicotyledons</taxon>
        <taxon>Gunneridae</taxon>
        <taxon>Pentapetalae</taxon>
        <taxon>rosids</taxon>
        <taxon>fabids</taxon>
        <taxon>Oxalidales</taxon>
        <taxon>Cephalotaceae</taxon>
        <taxon>Cephalotus</taxon>
    </lineage>
</organism>
<dbReference type="Proteomes" id="UP000187406">
    <property type="component" value="Unassembled WGS sequence"/>
</dbReference>
<protein>
    <submittedName>
        <fullName evidence="2">Uncharacterized protein</fullName>
    </submittedName>
</protein>
<name>A0A1Q3BCH0_CEPFO</name>
<dbReference type="PANTHER" id="PTHR48248">
    <property type="entry name" value="UVR DOMAIN-CONTAINING PROTEIN"/>
    <property type="match status" value="1"/>
</dbReference>
<keyword evidence="3" id="KW-1185">Reference proteome</keyword>